<dbReference type="Proteomes" id="UP001189429">
    <property type="component" value="Unassembled WGS sequence"/>
</dbReference>
<reference evidence="3" key="1">
    <citation type="submission" date="2023-10" db="EMBL/GenBank/DDBJ databases">
        <authorList>
            <person name="Chen Y."/>
            <person name="Shah S."/>
            <person name="Dougan E. K."/>
            <person name="Thang M."/>
            <person name="Chan C."/>
        </authorList>
    </citation>
    <scope>NUCLEOTIDE SEQUENCE [LARGE SCALE GENOMIC DNA]</scope>
</reference>
<evidence type="ECO:0000313" key="3">
    <source>
        <dbReference type="EMBL" id="CAK0904175.1"/>
    </source>
</evidence>
<accession>A0ABN9Y0Q4</accession>
<evidence type="ECO:0008006" key="5">
    <source>
        <dbReference type="Google" id="ProtNLM"/>
    </source>
</evidence>
<keyword evidence="2" id="KW-0472">Membrane</keyword>
<proteinExistence type="predicted"/>
<name>A0ABN9Y0Q4_9DINO</name>
<comment type="caution">
    <text evidence="3">The sequence shown here is derived from an EMBL/GenBank/DDBJ whole genome shotgun (WGS) entry which is preliminary data.</text>
</comment>
<feature type="transmembrane region" description="Helical" evidence="2">
    <location>
        <begin position="741"/>
        <end position="761"/>
    </location>
</feature>
<organism evidence="3 4">
    <name type="scientific">Prorocentrum cordatum</name>
    <dbReference type="NCBI Taxonomy" id="2364126"/>
    <lineage>
        <taxon>Eukaryota</taxon>
        <taxon>Sar</taxon>
        <taxon>Alveolata</taxon>
        <taxon>Dinophyceae</taxon>
        <taxon>Prorocentrales</taxon>
        <taxon>Prorocentraceae</taxon>
        <taxon>Prorocentrum</taxon>
    </lineage>
</organism>
<dbReference type="EMBL" id="CAUYUJ010021365">
    <property type="protein sequence ID" value="CAK0904175.1"/>
    <property type="molecule type" value="Genomic_DNA"/>
</dbReference>
<keyword evidence="2" id="KW-0812">Transmembrane</keyword>
<feature type="region of interest" description="Disordered" evidence="1">
    <location>
        <begin position="409"/>
        <end position="445"/>
    </location>
</feature>
<evidence type="ECO:0000256" key="1">
    <source>
        <dbReference type="SAM" id="MobiDB-lite"/>
    </source>
</evidence>
<protein>
    <recommendedName>
        <fullName evidence="5">Reverse transcriptase domain-containing protein</fullName>
    </recommendedName>
</protein>
<sequence>MATPSTTSSLGDVNIIDNMKAKVQEPHRDGVRTIDYVKTVIEEALKGDGTTIDNEKAMVQAPTGDGITIDYVKAKIQESTFGDGSRTIDDLKAKIQETPVGVEVDTVVAEAVRQWNRKQHPALAGSSINDYIDEVRELVGTIAPPEAEWTFESPSLRQACRSMVGTAAGPAQIPAALLARAPRVALELLGRIGDLIRDAGRWPSALRSQEAQPTNATAAVLLVDFAIDKAYEDDTGLVVRQSDRVAGYASDSMVPERGLAQGDPGSPLGAAILAGPHARRFAADHDIMFTTYVDDRTMIADTPQDVESAADALAYLDWLSGQEDPGKLAVAAANVQGGNYQSYVDVLGVGLDLSGANPPETAPRALRRAQELLARLTKIKRVSRAARLPRRRVRQVVLANALASCAGMRRGASCPRRPSGPCGQPWRQPSRGGAGTPPGDTEGPLGTYLPKRGRSSPWAAAAGMLKRTLGGPPEAFVRQRWRSAQPAARPSAGWLLRTRELLDSMGWRTASDPFEVEIGDLTFSLTNTTRSGLDHMVREAWRSWMMKAGEAKGSRQDVVNIPGLDGKVLRDLLDSYDNGPDHSWAWRCVVGGEPSPDRLHHVDNAVAQDCAACRTRATTRHILRQCPATEAVTHSRGLRLPELAPELPEPERSALLLNGWIRAAWDVPTGVSSDIHAAATRRPRQLAKRILAYKFVVLRVFFQFYVLFSSLLDAVCVQSALLSDSGRSAPVERDRTSWRGVLHYALVSAILVAFCVQLALLKEISATFQSLESPGNGSHTIDNVKAKIQESAFGDGPTTIDAVKAKIQEFIDAQLERSNQAQETFDIAADILVIKSDPELAQKLHDVFGRDILERFSEEIAANPAVADSILFSHP</sequence>
<feature type="transmembrane region" description="Helical" evidence="2">
    <location>
        <begin position="691"/>
        <end position="721"/>
    </location>
</feature>
<keyword evidence="2" id="KW-1133">Transmembrane helix</keyword>
<gene>
    <name evidence="3" type="ORF">PCOR1329_LOCUS80283</name>
</gene>
<evidence type="ECO:0000313" key="4">
    <source>
        <dbReference type="Proteomes" id="UP001189429"/>
    </source>
</evidence>
<keyword evidence="4" id="KW-1185">Reference proteome</keyword>
<evidence type="ECO:0000256" key="2">
    <source>
        <dbReference type="SAM" id="Phobius"/>
    </source>
</evidence>